<dbReference type="EMBL" id="BMHL01000002">
    <property type="protein sequence ID" value="GGC30803.1"/>
    <property type="molecule type" value="Genomic_DNA"/>
</dbReference>
<gene>
    <name evidence="1" type="ORF">GCM10011400_16920</name>
</gene>
<keyword evidence="2" id="KW-1185">Reference proteome</keyword>
<reference evidence="2" key="1">
    <citation type="journal article" date="2019" name="Int. J. Syst. Evol. Microbiol.">
        <title>The Global Catalogue of Microorganisms (GCM) 10K type strain sequencing project: providing services to taxonomists for standard genome sequencing and annotation.</title>
        <authorList>
            <consortium name="The Broad Institute Genomics Platform"/>
            <consortium name="The Broad Institute Genome Sequencing Center for Infectious Disease"/>
            <person name="Wu L."/>
            <person name="Ma J."/>
        </authorList>
    </citation>
    <scope>NUCLEOTIDE SEQUENCE [LARGE SCALE GENOMIC DNA]</scope>
    <source>
        <strain evidence="2">CGMCC 1.15103</strain>
    </source>
</reference>
<protein>
    <submittedName>
        <fullName evidence="1">Uncharacterized protein</fullName>
    </submittedName>
</protein>
<dbReference type="Proteomes" id="UP000602004">
    <property type="component" value="Unassembled WGS sequence"/>
</dbReference>
<name>A0ABQ1LXH0_9BURK</name>
<comment type="caution">
    <text evidence="1">The sequence shown here is derived from an EMBL/GenBank/DDBJ whole genome shotgun (WGS) entry which is preliminary data.</text>
</comment>
<sequence length="82" mass="9291">MSLVRRRAASDTKYDLHNTRNESWFDESAEISLHEWKTSLDIDAIDCPKGSTPRQFRLVSDSAMCQFPASASQTTPSKMPQN</sequence>
<evidence type="ECO:0000313" key="1">
    <source>
        <dbReference type="EMBL" id="GGC30803.1"/>
    </source>
</evidence>
<evidence type="ECO:0000313" key="2">
    <source>
        <dbReference type="Proteomes" id="UP000602004"/>
    </source>
</evidence>
<accession>A0ABQ1LXH0</accession>
<proteinExistence type="predicted"/>
<organism evidence="1 2">
    <name type="scientific">Paraburkholderia caffeinilytica</name>
    <dbReference type="NCBI Taxonomy" id="1761016"/>
    <lineage>
        <taxon>Bacteria</taxon>
        <taxon>Pseudomonadati</taxon>
        <taxon>Pseudomonadota</taxon>
        <taxon>Betaproteobacteria</taxon>
        <taxon>Burkholderiales</taxon>
        <taxon>Burkholderiaceae</taxon>
        <taxon>Paraburkholderia</taxon>
    </lineage>
</organism>